<accession>A0A3S5DDW3</accession>
<dbReference type="Pfam" id="PF12889">
    <property type="entry name" value="DUF3829"/>
    <property type="match status" value="1"/>
</dbReference>
<sequence length="182" mass="20773">MRIHQRAIHNPHQRKSADANDVLNQKLNVYIDCYNNLQADIYRAVNRYANTFDDFRTGPTGKEDDPSPLVPVYPAFIQDCRKDIKAAAELKPAFASLDSAALAFINAAGPLAETINSMNKYYDQDNFKDDAFAGAKAFHKTFIKQFDEFDPIAKKYIAEITIMSGSMRLMKLRRPRRKKVIH</sequence>
<reference evidence="1 2" key="1">
    <citation type="submission" date="2018-12" db="EMBL/GenBank/DDBJ databases">
        <authorList>
            <consortium name="Pathogen Informatics"/>
        </authorList>
    </citation>
    <scope>NUCLEOTIDE SEQUENCE [LARGE SCALE GENOMIC DNA]</scope>
    <source>
        <strain evidence="1 2">NCTC8271</strain>
    </source>
</reference>
<evidence type="ECO:0000313" key="2">
    <source>
        <dbReference type="Proteomes" id="UP000273655"/>
    </source>
</evidence>
<dbReference type="EMBL" id="LR134148">
    <property type="protein sequence ID" value="VEA43973.1"/>
    <property type="molecule type" value="Genomic_DNA"/>
</dbReference>
<organism evidence="1 2">
    <name type="scientific">Salmonella enterica I</name>
    <dbReference type="NCBI Taxonomy" id="59201"/>
    <lineage>
        <taxon>Bacteria</taxon>
        <taxon>Pseudomonadati</taxon>
        <taxon>Pseudomonadota</taxon>
        <taxon>Gammaproteobacteria</taxon>
        <taxon>Enterobacterales</taxon>
        <taxon>Enterobacteriaceae</taxon>
        <taxon>Salmonella</taxon>
    </lineage>
</organism>
<dbReference type="InterPro" id="IPR024291">
    <property type="entry name" value="DUF3829"/>
</dbReference>
<dbReference type="AlphaFoldDB" id="A0A3S5DDW3"/>
<dbReference type="Proteomes" id="UP000273655">
    <property type="component" value="Chromosome 1"/>
</dbReference>
<gene>
    <name evidence="1" type="ORF">NCTC8271_05636</name>
</gene>
<protein>
    <submittedName>
        <fullName evidence="1">Membrane protein</fullName>
    </submittedName>
</protein>
<name>A0A3S5DDW3_SALET</name>
<proteinExistence type="predicted"/>
<evidence type="ECO:0000313" key="1">
    <source>
        <dbReference type="EMBL" id="VEA43973.1"/>
    </source>
</evidence>